<evidence type="ECO:0000313" key="2">
    <source>
        <dbReference type="Proteomes" id="UP000515490"/>
    </source>
</evidence>
<dbReference type="RefSeq" id="WP_157094275.1">
    <property type="nucleotide sequence ID" value="NZ_CP055263.1"/>
</dbReference>
<dbReference type="Proteomes" id="UP000515490">
    <property type="component" value="Chromosome"/>
</dbReference>
<reference evidence="1 2" key="1">
    <citation type="submission" date="2020-06" db="EMBL/GenBank/DDBJ databases">
        <title>Metabacillus dokdonensis sp. nov., isolated from the rhizosphere of Elymus tsukushiensis, a plant native to the Dokdo Islands, Republic of Korea.</title>
        <authorList>
            <person name="Lee S.Y."/>
            <person name="Hwang Y.J."/>
            <person name="Son J.S."/>
            <person name="Ghim S.Y."/>
        </authorList>
    </citation>
    <scope>NUCLEOTIDE SEQUENCE [LARGE SCALE GENOMIC DNA]</scope>
    <source>
        <strain evidence="1 2">KUDC1714</strain>
    </source>
</reference>
<evidence type="ECO:0000313" key="1">
    <source>
        <dbReference type="EMBL" id="QNF28956.1"/>
    </source>
</evidence>
<keyword evidence="2" id="KW-1185">Reference proteome</keyword>
<organism evidence="1 2">
    <name type="scientific">Metabacillus elymi</name>
    <dbReference type="NCBI Taxonomy" id="2745198"/>
    <lineage>
        <taxon>Bacteria</taxon>
        <taxon>Bacillati</taxon>
        <taxon>Bacillota</taxon>
        <taxon>Bacilli</taxon>
        <taxon>Bacillales</taxon>
        <taxon>Bacillaceae</taxon>
        <taxon>Metabacillus</taxon>
    </lineage>
</organism>
<protein>
    <submittedName>
        <fullName evidence="1">Uncharacterized protein</fullName>
    </submittedName>
</protein>
<sequence>MILKHNSFQRDQIEIIALDRQVPATVWFVKVRLQLILSLAKHHRHHKEIKPISKGFGM</sequence>
<name>A0ABX6S6C0_9BACI</name>
<gene>
    <name evidence="1" type="ORF">HUW50_16600</name>
</gene>
<dbReference type="EMBL" id="CP055263">
    <property type="protein sequence ID" value="QNF28956.1"/>
    <property type="molecule type" value="Genomic_DNA"/>
</dbReference>
<accession>A0ABX6S6C0</accession>
<proteinExistence type="predicted"/>